<dbReference type="PANTHER" id="PTHR40661:SF3">
    <property type="entry name" value="FELS-1 PROPHAGE TRANSCRIPTIONAL REGULATOR"/>
    <property type="match status" value="1"/>
</dbReference>
<proteinExistence type="predicted"/>
<dbReference type="Pfam" id="PF00717">
    <property type="entry name" value="Peptidase_S24"/>
    <property type="match status" value="1"/>
</dbReference>
<dbReference type="InterPro" id="IPR036286">
    <property type="entry name" value="LexA/Signal_pep-like_sf"/>
</dbReference>
<evidence type="ECO:0000256" key="2">
    <source>
        <dbReference type="ARBA" id="ARBA00023125"/>
    </source>
</evidence>
<feature type="domain" description="HTH cro/C1-type" evidence="4">
    <location>
        <begin position="12"/>
        <end position="67"/>
    </location>
</feature>
<comment type="caution">
    <text evidence="5">The sequence shown here is derived from an EMBL/GenBank/DDBJ whole genome shotgun (WGS) entry which is preliminary data.</text>
</comment>
<dbReference type="CDD" id="cd00093">
    <property type="entry name" value="HTH_XRE"/>
    <property type="match status" value="1"/>
</dbReference>
<keyword evidence="2" id="KW-0238">DNA-binding</keyword>
<evidence type="ECO:0000259" key="4">
    <source>
        <dbReference type="PROSITE" id="PS50943"/>
    </source>
</evidence>
<dbReference type="InterPro" id="IPR039418">
    <property type="entry name" value="LexA-like"/>
</dbReference>
<accession>A0A0W0YJF4</accession>
<dbReference type="CDD" id="cd06529">
    <property type="entry name" value="S24_LexA-like"/>
    <property type="match status" value="1"/>
</dbReference>
<sequence>MSTIKEKIGQRIYEARKAKGLSQQGLANLTTDLKQSRINNWENGLRTPGPEEIKQLANALEVPAAFLMCLSDEKQENQTKKLSRLIPLFNHHQACDAKHCLNELREQGSSDNAVLISVSAALLPTLEGDAFALKMIDDSMMPEFRLNDTLVIDSSAQPKPGNYVVVRMDGKSEVIICQYKKLSYTSPEFELLTLNDNWPNIKVGDDIKLDIIGVVVQFIRNVA</sequence>
<gene>
    <name evidence="5" type="ORF">Lsan_2819</name>
</gene>
<evidence type="ECO:0000256" key="3">
    <source>
        <dbReference type="ARBA" id="ARBA00023163"/>
    </source>
</evidence>
<dbReference type="PATRIC" id="fig|45074.5.peg.3030"/>
<dbReference type="GO" id="GO:0003677">
    <property type="term" value="F:DNA binding"/>
    <property type="evidence" value="ECO:0007669"/>
    <property type="project" value="UniProtKB-KW"/>
</dbReference>
<dbReference type="InterPro" id="IPR015927">
    <property type="entry name" value="Peptidase_S24_S26A/B/C"/>
</dbReference>
<name>A0A0W0YJF4_9GAMM</name>
<evidence type="ECO:0000313" key="6">
    <source>
        <dbReference type="Proteomes" id="UP000054703"/>
    </source>
</evidence>
<dbReference type="AlphaFoldDB" id="A0A0W0YJF4"/>
<dbReference type="SUPFAM" id="SSF51306">
    <property type="entry name" value="LexA/Signal peptidase"/>
    <property type="match status" value="1"/>
</dbReference>
<keyword evidence="1" id="KW-0805">Transcription regulation</keyword>
<dbReference type="Gene3D" id="2.10.109.10">
    <property type="entry name" value="Umud Fragment, subunit A"/>
    <property type="match status" value="1"/>
</dbReference>
<dbReference type="PROSITE" id="PS50943">
    <property type="entry name" value="HTH_CROC1"/>
    <property type="match status" value="1"/>
</dbReference>
<organism evidence="5 6">
    <name type="scientific">Legionella santicrucis</name>
    <dbReference type="NCBI Taxonomy" id="45074"/>
    <lineage>
        <taxon>Bacteria</taxon>
        <taxon>Pseudomonadati</taxon>
        <taxon>Pseudomonadota</taxon>
        <taxon>Gammaproteobacteria</taxon>
        <taxon>Legionellales</taxon>
        <taxon>Legionellaceae</taxon>
        <taxon>Legionella</taxon>
    </lineage>
</organism>
<evidence type="ECO:0000313" key="5">
    <source>
        <dbReference type="EMBL" id="KTD56659.1"/>
    </source>
</evidence>
<dbReference type="InterPro" id="IPR001387">
    <property type="entry name" value="Cro/C1-type_HTH"/>
</dbReference>
<dbReference type="InterPro" id="IPR010982">
    <property type="entry name" value="Lambda_DNA-bd_dom_sf"/>
</dbReference>
<protein>
    <submittedName>
        <fullName evidence="5">Phage repressor</fullName>
    </submittedName>
</protein>
<dbReference type="EMBL" id="LNYU01000081">
    <property type="protein sequence ID" value="KTD56659.1"/>
    <property type="molecule type" value="Genomic_DNA"/>
</dbReference>
<dbReference type="Proteomes" id="UP000054703">
    <property type="component" value="Unassembled WGS sequence"/>
</dbReference>
<keyword evidence="3" id="KW-0804">Transcription</keyword>
<dbReference type="SMART" id="SM00530">
    <property type="entry name" value="HTH_XRE"/>
    <property type="match status" value="1"/>
</dbReference>
<dbReference type="Gene3D" id="1.10.260.40">
    <property type="entry name" value="lambda repressor-like DNA-binding domains"/>
    <property type="match status" value="1"/>
</dbReference>
<evidence type="ECO:0000256" key="1">
    <source>
        <dbReference type="ARBA" id="ARBA00023015"/>
    </source>
</evidence>
<keyword evidence="6" id="KW-1185">Reference proteome</keyword>
<reference evidence="5 6" key="1">
    <citation type="submission" date="2015-11" db="EMBL/GenBank/DDBJ databases">
        <title>Genomic analysis of 38 Legionella species identifies large and diverse effector repertoires.</title>
        <authorList>
            <person name="Burstein D."/>
            <person name="Amaro F."/>
            <person name="Zusman T."/>
            <person name="Lifshitz Z."/>
            <person name="Cohen O."/>
            <person name="Gilbert J.A."/>
            <person name="Pupko T."/>
            <person name="Shuman H.A."/>
            <person name="Segal G."/>
        </authorList>
    </citation>
    <scope>NUCLEOTIDE SEQUENCE [LARGE SCALE GENOMIC DNA]</scope>
    <source>
        <strain evidence="5 6">SC-63-C7</strain>
    </source>
</reference>
<dbReference type="STRING" id="45074.Lsan_2819"/>
<dbReference type="RefSeq" id="WP_058514824.1">
    <property type="nucleotide sequence ID" value="NZ_CAAAIH010000009.1"/>
</dbReference>
<dbReference type="Pfam" id="PF01381">
    <property type="entry name" value="HTH_3"/>
    <property type="match status" value="1"/>
</dbReference>
<dbReference type="PANTHER" id="PTHR40661">
    <property type="match status" value="1"/>
</dbReference>
<dbReference type="SUPFAM" id="SSF47413">
    <property type="entry name" value="lambda repressor-like DNA-binding domains"/>
    <property type="match status" value="1"/>
</dbReference>